<feature type="compositionally biased region" description="Basic residues" evidence="1">
    <location>
        <begin position="31"/>
        <end position="41"/>
    </location>
</feature>
<dbReference type="STRING" id="870435.A0A0C3P905"/>
<evidence type="ECO:0000313" key="2">
    <source>
        <dbReference type="EMBL" id="KIO04226.1"/>
    </source>
</evidence>
<accession>A0A0C3P905</accession>
<reference evidence="3" key="2">
    <citation type="submission" date="2015-01" db="EMBL/GenBank/DDBJ databases">
        <title>Evolutionary Origins and Diversification of the Mycorrhizal Mutualists.</title>
        <authorList>
            <consortium name="DOE Joint Genome Institute"/>
            <consortium name="Mycorrhizal Genomics Consortium"/>
            <person name="Kohler A."/>
            <person name="Kuo A."/>
            <person name="Nagy L.G."/>
            <person name="Floudas D."/>
            <person name="Copeland A."/>
            <person name="Barry K.W."/>
            <person name="Cichocki N."/>
            <person name="Veneault-Fourrey C."/>
            <person name="LaButti K."/>
            <person name="Lindquist E.A."/>
            <person name="Lipzen A."/>
            <person name="Lundell T."/>
            <person name="Morin E."/>
            <person name="Murat C."/>
            <person name="Riley R."/>
            <person name="Ohm R."/>
            <person name="Sun H."/>
            <person name="Tunlid A."/>
            <person name="Henrissat B."/>
            <person name="Grigoriev I.V."/>
            <person name="Hibbett D.S."/>
            <person name="Martin F."/>
        </authorList>
    </citation>
    <scope>NUCLEOTIDE SEQUENCE [LARGE SCALE GENOMIC DNA]</scope>
    <source>
        <strain evidence="3">Marx 270</strain>
    </source>
</reference>
<dbReference type="InParanoid" id="A0A0C3P905"/>
<gene>
    <name evidence="2" type="ORF">M404DRAFT_26427</name>
</gene>
<feature type="region of interest" description="Disordered" evidence="1">
    <location>
        <begin position="189"/>
        <end position="216"/>
    </location>
</feature>
<evidence type="ECO:0000256" key="1">
    <source>
        <dbReference type="SAM" id="MobiDB-lite"/>
    </source>
</evidence>
<protein>
    <submittedName>
        <fullName evidence="2">Uncharacterized protein</fullName>
    </submittedName>
</protein>
<proteinExistence type="predicted"/>
<dbReference type="AlphaFoldDB" id="A0A0C3P905"/>
<evidence type="ECO:0000313" key="3">
    <source>
        <dbReference type="Proteomes" id="UP000054217"/>
    </source>
</evidence>
<feature type="compositionally biased region" description="Polar residues" evidence="1">
    <location>
        <begin position="204"/>
        <end position="216"/>
    </location>
</feature>
<name>A0A0C3P905_PISTI</name>
<reference evidence="2 3" key="1">
    <citation type="submission" date="2014-04" db="EMBL/GenBank/DDBJ databases">
        <authorList>
            <consortium name="DOE Joint Genome Institute"/>
            <person name="Kuo A."/>
            <person name="Kohler A."/>
            <person name="Costa M.D."/>
            <person name="Nagy L.G."/>
            <person name="Floudas D."/>
            <person name="Copeland A."/>
            <person name="Barry K.W."/>
            <person name="Cichocki N."/>
            <person name="Veneault-Fourrey C."/>
            <person name="LaButti K."/>
            <person name="Lindquist E.A."/>
            <person name="Lipzen A."/>
            <person name="Lundell T."/>
            <person name="Morin E."/>
            <person name="Murat C."/>
            <person name="Sun H."/>
            <person name="Tunlid A."/>
            <person name="Henrissat B."/>
            <person name="Grigoriev I.V."/>
            <person name="Hibbett D.S."/>
            <person name="Martin F."/>
            <person name="Nordberg H.P."/>
            <person name="Cantor M.N."/>
            <person name="Hua S.X."/>
        </authorList>
    </citation>
    <scope>NUCLEOTIDE SEQUENCE [LARGE SCALE GENOMIC DNA]</scope>
    <source>
        <strain evidence="2 3">Marx 270</strain>
    </source>
</reference>
<dbReference type="HOGENOM" id="CLU_1278065_0_0_1"/>
<organism evidence="2 3">
    <name type="scientific">Pisolithus tinctorius Marx 270</name>
    <dbReference type="NCBI Taxonomy" id="870435"/>
    <lineage>
        <taxon>Eukaryota</taxon>
        <taxon>Fungi</taxon>
        <taxon>Dikarya</taxon>
        <taxon>Basidiomycota</taxon>
        <taxon>Agaricomycotina</taxon>
        <taxon>Agaricomycetes</taxon>
        <taxon>Agaricomycetidae</taxon>
        <taxon>Boletales</taxon>
        <taxon>Sclerodermatineae</taxon>
        <taxon>Pisolithaceae</taxon>
        <taxon>Pisolithus</taxon>
    </lineage>
</organism>
<sequence length="216" mass="23812">MAGGAGRHLVYHAGAQSRPISLETRVLTSGKRQKARRHPSRRLTSPHDLTLVYPTATLDEASRRISLLYQNIISKDADDEDREQIDDSESDGADREILLTRDYDGVDFDIQRPSKKSVNAAALASASGLPSFLLTSQSQPLQATYETQETAYSDDVKASSTITRFPNFQIILHSITSLSSLGSAAIEQHQIQNQARQRRAHKSLPSSKLKAQTPSK</sequence>
<keyword evidence="3" id="KW-1185">Reference proteome</keyword>
<dbReference type="Proteomes" id="UP000054217">
    <property type="component" value="Unassembled WGS sequence"/>
</dbReference>
<dbReference type="OrthoDB" id="2570580at2759"/>
<feature type="region of interest" description="Disordered" evidence="1">
    <location>
        <begin position="22"/>
        <end position="44"/>
    </location>
</feature>
<dbReference type="EMBL" id="KN831972">
    <property type="protein sequence ID" value="KIO04226.1"/>
    <property type="molecule type" value="Genomic_DNA"/>
</dbReference>